<protein>
    <recommendedName>
        <fullName evidence="4">LPXTG-motif cell wall anchor domain-containing protein</fullName>
    </recommendedName>
</protein>
<feature type="compositionally biased region" description="Polar residues" evidence="1">
    <location>
        <begin position="458"/>
        <end position="467"/>
    </location>
</feature>
<feature type="compositionally biased region" description="Low complexity" evidence="1">
    <location>
        <begin position="327"/>
        <end position="371"/>
    </location>
</feature>
<sequence length="1046" mass="114146">MLLEKTSSASITTLVTPTKSAREKGWLRNRRQTDPLIREPVQLPQPRPNRHSIDAANANASAGRQSSQQPGSSPLSSESFSNPALASFSPRKTNIHTPSRPSHQPQHQHQQQQQQYQQYQLHQSSSNGSSTVNSPTPSHHPHQLFYTPTPLRQGDQDQYQYLQTPSRLAEEPPPPSSSPNIRHITTSFINTNTSLTSPVSPESNTNSHSHGHSHSHNHSHSHSFHFTPAKDSKSPHYKRAPASRSSLGIETASGPPPALSTQQRSVAQDKQQWQLVSTADPPLTRRPTSDSTSASASASLDSDPKSNYSSAGTSTCLDTLPRKEDTSTTSNYNSNNTNNTDNNVNNTTSSTSSTSNNNNNNNTATTTTNNTDMSTIRDRSLRSSVSMEDSRDIDAHLGGSSSRGSPRGSKAEDLFFNIAQTSSRLSSDSKTRRRSKFGLSSRAKTTEDTPSPDRGHYSSFSQDTSPRGNYELPSSRAPASAHPLDEAGRSRFFSSSGSASTIGRTRPSRLNDELSPEHSQRYMPERRDSVPDFAHKKPYKPSLVSSRKTRAMTSYEAGTDRNMGTDTTTKSKNDGTESTMSTTAPSTVWDELDDLKSRIRKLELTGKLPSSSAAAMSSMAGERPRTATTTVTTVSSSPKHKQKASSNSPPVAPPIPVDTDPSFTVSQVHPLLHTALAKAKPVLNQEVYQALESTATDAINLSTALTSSMPHTSSMSVVTSASTPDRVLRRKADGVCRGLTELCLALSEDKLRPVTISRSRPGSRDATTVKIFSAGEGEPGTPYRRSASHEPEDVNFSRLQSSLNRDSHNRRASALNLSPSMTTLKASPQEVPDQSTTHLTTPSQLRANRRSSLLRARRQEQEEYDTKLQPTTNSSLRPVTRSITVTDNTHLGRDRFHRSSRECTPEYANNQQENSPSNQHHHHTPPFRTTTTTTTTPSTSTPQSGIPLRRTFLSTTSNIPTTSAVSIQPGSRRYGSGQPTIRAVVDDYSSPRTSFGGAEDDSPQNRSTARTISHFSQRPRNNSLGTRRTPAITLSTRRTLEGTPGR</sequence>
<feature type="compositionally biased region" description="Polar residues" evidence="1">
    <location>
        <begin position="191"/>
        <end position="202"/>
    </location>
</feature>
<feature type="compositionally biased region" description="Basic and acidic residues" evidence="1">
    <location>
        <begin position="857"/>
        <end position="866"/>
    </location>
</feature>
<organism evidence="2 3">
    <name type="scientific">Trichophyton tonsurans (strain CBS 112818)</name>
    <name type="common">Scalp ringworm fungus</name>
    <dbReference type="NCBI Taxonomy" id="647933"/>
    <lineage>
        <taxon>Eukaryota</taxon>
        <taxon>Fungi</taxon>
        <taxon>Dikarya</taxon>
        <taxon>Ascomycota</taxon>
        <taxon>Pezizomycotina</taxon>
        <taxon>Eurotiomycetes</taxon>
        <taxon>Eurotiomycetidae</taxon>
        <taxon>Onygenales</taxon>
        <taxon>Arthrodermataceae</taxon>
        <taxon>Trichophyton</taxon>
    </lineage>
</organism>
<feature type="compositionally biased region" description="Low complexity" evidence="1">
    <location>
        <begin position="101"/>
        <end position="137"/>
    </location>
</feature>
<dbReference type="OrthoDB" id="5369729at2759"/>
<feature type="compositionally biased region" description="Polar residues" evidence="1">
    <location>
        <begin position="90"/>
        <end position="100"/>
    </location>
</feature>
<feature type="compositionally biased region" description="Low complexity" evidence="1">
    <location>
        <begin position="289"/>
        <end position="301"/>
    </location>
</feature>
<proteinExistence type="predicted"/>
<feature type="region of interest" description="Disordered" evidence="1">
    <location>
        <begin position="608"/>
        <end position="655"/>
    </location>
</feature>
<feature type="compositionally biased region" description="Low complexity" evidence="1">
    <location>
        <begin position="60"/>
        <end position="84"/>
    </location>
</feature>
<reference evidence="3" key="1">
    <citation type="journal article" date="2012" name="MBio">
        <title>Comparative genome analysis of Trichophyton rubrum and related dermatophytes reveals candidate genes involved in infection.</title>
        <authorList>
            <person name="Martinez D.A."/>
            <person name="Oliver B.G."/>
            <person name="Graeser Y."/>
            <person name="Goldberg J.M."/>
            <person name="Li W."/>
            <person name="Martinez-Rossi N.M."/>
            <person name="Monod M."/>
            <person name="Shelest E."/>
            <person name="Barton R.C."/>
            <person name="Birch E."/>
            <person name="Brakhage A.A."/>
            <person name="Chen Z."/>
            <person name="Gurr S.J."/>
            <person name="Heiman D."/>
            <person name="Heitman J."/>
            <person name="Kosti I."/>
            <person name="Rossi A."/>
            <person name="Saif S."/>
            <person name="Samalova M."/>
            <person name="Saunders C.W."/>
            <person name="Shea T."/>
            <person name="Summerbell R.C."/>
            <person name="Xu J."/>
            <person name="Young S."/>
            <person name="Zeng Q."/>
            <person name="Birren B.W."/>
            <person name="Cuomo C.A."/>
            <person name="White T.C."/>
        </authorList>
    </citation>
    <scope>NUCLEOTIDE SEQUENCE [LARGE SCALE GENOMIC DNA]</scope>
    <source>
        <strain evidence="3">CBS 112818</strain>
    </source>
</reference>
<feature type="region of interest" description="Disordered" evidence="1">
    <location>
        <begin position="756"/>
        <end position="1046"/>
    </location>
</feature>
<feature type="region of interest" description="Disordered" evidence="1">
    <location>
        <begin position="1"/>
        <end position="154"/>
    </location>
</feature>
<feature type="compositionally biased region" description="Basic and acidic residues" evidence="1">
    <location>
        <begin position="890"/>
        <end position="904"/>
    </location>
</feature>
<name>F2RUA1_TRIT1</name>
<dbReference type="Proteomes" id="UP000009172">
    <property type="component" value="Unassembled WGS sequence"/>
</dbReference>
<accession>F2RUA1</accession>
<feature type="compositionally biased region" description="Low complexity" evidence="1">
    <location>
        <begin position="843"/>
        <end position="854"/>
    </location>
</feature>
<feature type="compositionally biased region" description="Basic and acidic residues" evidence="1">
    <location>
        <begin position="444"/>
        <end position="456"/>
    </location>
</feature>
<evidence type="ECO:0000313" key="2">
    <source>
        <dbReference type="EMBL" id="EGD94900.1"/>
    </source>
</evidence>
<feature type="compositionally biased region" description="Polar residues" evidence="1">
    <location>
        <begin position="259"/>
        <end position="277"/>
    </location>
</feature>
<feature type="region of interest" description="Disordered" evidence="1">
    <location>
        <begin position="422"/>
        <end position="584"/>
    </location>
</feature>
<gene>
    <name evidence="2" type="ORF">TESG_02402</name>
</gene>
<feature type="compositionally biased region" description="Low complexity" evidence="1">
    <location>
        <begin position="926"/>
        <end position="942"/>
    </location>
</feature>
<feature type="compositionally biased region" description="Polar residues" evidence="1">
    <location>
        <begin position="907"/>
        <end position="918"/>
    </location>
</feature>
<evidence type="ECO:0000256" key="1">
    <source>
        <dbReference type="SAM" id="MobiDB-lite"/>
    </source>
</evidence>
<feature type="compositionally biased region" description="Polar residues" evidence="1">
    <location>
        <begin position="305"/>
        <end position="317"/>
    </location>
</feature>
<feature type="compositionally biased region" description="Basic residues" evidence="1">
    <location>
        <begin position="209"/>
        <end position="223"/>
    </location>
</feature>
<feature type="compositionally biased region" description="Low complexity" evidence="1">
    <location>
        <begin position="398"/>
        <end position="408"/>
    </location>
</feature>
<dbReference type="EMBL" id="GG698485">
    <property type="protein sequence ID" value="EGD94900.1"/>
    <property type="molecule type" value="Genomic_DNA"/>
</dbReference>
<feature type="compositionally biased region" description="Polar residues" evidence="1">
    <location>
        <begin position="868"/>
        <end position="889"/>
    </location>
</feature>
<dbReference type="HOGENOM" id="CLU_012939_0_0_1"/>
<feature type="compositionally biased region" description="Basic and acidic residues" evidence="1">
    <location>
        <begin position="509"/>
        <end position="535"/>
    </location>
</feature>
<feature type="region of interest" description="Disordered" evidence="1">
    <location>
        <begin position="191"/>
        <end position="409"/>
    </location>
</feature>
<feature type="compositionally biased region" description="Polar residues" evidence="1">
    <location>
        <begin position="1"/>
        <end position="19"/>
    </location>
</feature>
<evidence type="ECO:0000313" key="3">
    <source>
        <dbReference type="Proteomes" id="UP000009172"/>
    </source>
</evidence>
<dbReference type="AlphaFoldDB" id="F2RUA1"/>
<feature type="compositionally biased region" description="Low complexity" evidence="1">
    <location>
        <begin position="490"/>
        <end position="500"/>
    </location>
</feature>
<evidence type="ECO:0008006" key="4">
    <source>
        <dbReference type="Google" id="ProtNLM"/>
    </source>
</evidence>
<feature type="compositionally biased region" description="Polar residues" evidence="1">
    <location>
        <begin position="1004"/>
        <end position="1037"/>
    </location>
</feature>
<feature type="compositionally biased region" description="Polar residues" evidence="1">
    <location>
        <begin position="952"/>
        <end position="969"/>
    </location>
</feature>
<keyword evidence="3" id="KW-1185">Reference proteome</keyword>
<feature type="compositionally biased region" description="Low complexity" evidence="1">
    <location>
        <begin position="610"/>
        <end position="637"/>
    </location>
</feature>
<feature type="compositionally biased region" description="Polar residues" evidence="1">
    <location>
        <begin position="815"/>
        <end position="842"/>
    </location>
</feature>
<feature type="compositionally biased region" description="Basic and acidic residues" evidence="1">
    <location>
        <begin position="20"/>
        <end position="37"/>
    </location>
</feature>